<keyword evidence="1" id="KW-0812">Transmembrane</keyword>
<feature type="transmembrane region" description="Helical" evidence="1">
    <location>
        <begin position="12"/>
        <end position="31"/>
    </location>
</feature>
<accession>A0A9P8MTW8</accession>
<keyword evidence="1" id="KW-1133">Transmembrane helix</keyword>
<feature type="transmembrane region" description="Helical" evidence="1">
    <location>
        <begin position="156"/>
        <end position="174"/>
    </location>
</feature>
<dbReference type="EMBL" id="JAIZPD010000013">
    <property type="protein sequence ID" value="KAH0959127.1"/>
    <property type="molecule type" value="Genomic_DNA"/>
</dbReference>
<evidence type="ECO:0000313" key="3">
    <source>
        <dbReference type="EMBL" id="KAH0959127.1"/>
    </source>
</evidence>
<reference evidence="3" key="1">
    <citation type="submission" date="2021-09" db="EMBL/GenBank/DDBJ databases">
        <title>A high-quality genome of the endoparasitic fungus Hirsutella rhossiliensis with a comparison of Hirsutella genomes reveals transposable elements contributing to genome size variation.</title>
        <authorList>
            <person name="Lin R."/>
            <person name="Jiao Y."/>
            <person name="Sun X."/>
            <person name="Ling J."/>
            <person name="Xie B."/>
            <person name="Cheng X."/>
        </authorList>
    </citation>
    <scope>NUCLEOTIDE SEQUENCE</scope>
    <source>
        <strain evidence="3">HR02</strain>
    </source>
</reference>
<dbReference type="AlphaFoldDB" id="A0A9P8MTW8"/>
<feature type="transmembrane region" description="Helical" evidence="1">
    <location>
        <begin position="216"/>
        <end position="241"/>
    </location>
</feature>
<evidence type="ECO:0000256" key="1">
    <source>
        <dbReference type="SAM" id="Phobius"/>
    </source>
</evidence>
<feature type="transmembrane region" description="Helical" evidence="1">
    <location>
        <begin position="72"/>
        <end position="94"/>
    </location>
</feature>
<dbReference type="PANTHER" id="PTHR42109:SF2">
    <property type="entry name" value="INTEGRAL MEMBRANE PROTEIN"/>
    <property type="match status" value="1"/>
</dbReference>
<evidence type="ECO:0000259" key="2">
    <source>
        <dbReference type="Pfam" id="PF24800"/>
    </source>
</evidence>
<sequence length="260" mass="27602">MGRPLDAYDDIAIATIVIYAVFLAGAVALCFKHGLARSSGWRFLIILALARLIGSAFRLATVSAPADAGLYVGWLTLNGLGLAPLILMLLGLLGRVFDSTNRSGHDVVKPAHRRLVEILMLVAIILVIVGGTQSAVTVQGGVPKIAYSSTSKAGTAIMVAVLALLCLELLLAFRKRGHVARGERRIIVGVGLSIPFVIVRLVYSCLVVFGGVSSNVWLYLGMLVIMEMIVVIICQVLGFSLDKAPPAAAKDDQEQVRAGQ</sequence>
<dbReference type="GeneID" id="68358717"/>
<dbReference type="OrthoDB" id="2560628at2759"/>
<dbReference type="PANTHER" id="PTHR42109">
    <property type="entry name" value="UNPLACED GENOMIC SCAFFOLD UM_SCAF_CONTIG_1.265, WHOLE GENOME SHOTGUN SEQUENCE"/>
    <property type="match status" value="1"/>
</dbReference>
<evidence type="ECO:0000313" key="4">
    <source>
        <dbReference type="Proteomes" id="UP000824596"/>
    </source>
</evidence>
<name>A0A9P8MTW8_9HYPO</name>
<organism evidence="3 4">
    <name type="scientific">Hirsutella rhossiliensis</name>
    <dbReference type="NCBI Taxonomy" id="111463"/>
    <lineage>
        <taxon>Eukaryota</taxon>
        <taxon>Fungi</taxon>
        <taxon>Dikarya</taxon>
        <taxon>Ascomycota</taxon>
        <taxon>Pezizomycotina</taxon>
        <taxon>Sordariomycetes</taxon>
        <taxon>Hypocreomycetidae</taxon>
        <taxon>Hypocreales</taxon>
        <taxon>Ophiocordycipitaceae</taxon>
        <taxon>Hirsutella</taxon>
    </lineage>
</organism>
<dbReference type="RefSeq" id="XP_044716640.1">
    <property type="nucleotide sequence ID" value="XM_044868059.1"/>
</dbReference>
<dbReference type="Proteomes" id="UP000824596">
    <property type="component" value="Unassembled WGS sequence"/>
</dbReference>
<gene>
    <name evidence="3" type="ORF">HRG_09588</name>
</gene>
<feature type="domain" description="DUF7702" evidence="2">
    <location>
        <begin position="5"/>
        <end position="243"/>
    </location>
</feature>
<dbReference type="Pfam" id="PF24800">
    <property type="entry name" value="DUF7702"/>
    <property type="match status" value="1"/>
</dbReference>
<comment type="caution">
    <text evidence="3">The sequence shown here is derived from an EMBL/GenBank/DDBJ whole genome shotgun (WGS) entry which is preliminary data.</text>
</comment>
<keyword evidence="4" id="KW-1185">Reference proteome</keyword>
<feature type="transmembrane region" description="Helical" evidence="1">
    <location>
        <begin position="43"/>
        <end position="60"/>
    </location>
</feature>
<feature type="transmembrane region" description="Helical" evidence="1">
    <location>
        <begin position="186"/>
        <end position="210"/>
    </location>
</feature>
<proteinExistence type="predicted"/>
<feature type="transmembrane region" description="Helical" evidence="1">
    <location>
        <begin position="115"/>
        <end position="136"/>
    </location>
</feature>
<keyword evidence="1" id="KW-0472">Membrane</keyword>
<protein>
    <recommendedName>
        <fullName evidence="2">DUF7702 domain-containing protein</fullName>
    </recommendedName>
</protein>
<dbReference type="InterPro" id="IPR056119">
    <property type="entry name" value="DUF7702"/>
</dbReference>